<proteinExistence type="predicted"/>
<evidence type="ECO:0000313" key="2">
    <source>
        <dbReference type="Proteomes" id="UP000023152"/>
    </source>
</evidence>
<feature type="non-terminal residue" evidence="1">
    <location>
        <position position="1"/>
    </location>
</feature>
<evidence type="ECO:0000313" key="1">
    <source>
        <dbReference type="EMBL" id="ETO02482.1"/>
    </source>
</evidence>
<keyword evidence="2" id="KW-1185">Reference proteome</keyword>
<sequence length="99" mass="11827">KAQKMKNIVYNYFLKTITTLVQFNHVTLNVILNNYLINEFNLNLIDRNHICFNHNLNANYISIMKLHFDIVTQLLQSMRQEIELKDNRINKCSTKQTLK</sequence>
<dbReference type="Proteomes" id="UP000023152">
    <property type="component" value="Unassembled WGS sequence"/>
</dbReference>
<protein>
    <submittedName>
        <fullName evidence="1">Uncharacterized protein</fullName>
    </submittedName>
</protein>
<name>X6LMW5_RETFI</name>
<accession>X6LMW5</accession>
<gene>
    <name evidence="1" type="ORF">RFI_34949</name>
</gene>
<dbReference type="EMBL" id="ASPP01035662">
    <property type="protein sequence ID" value="ETO02482.1"/>
    <property type="molecule type" value="Genomic_DNA"/>
</dbReference>
<comment type="caution">
    <text evidence="1">The sequence shown here is derived from an EMBL/GenBank/DDBJ whole genome shotgun (WGS) entry which is preliminary data.</text>
</comment>
<organism evidence="1 2">
    <name type="scientific">Reticulomyxa filosa</name>
    <dbReference type="NCBI Taxonomy" id="46433"/>
    <lineage>
        <taxon>Eukaryota</taxon>
        <taxon>Sar</taxon>
        <taxon>Rhizaria</taxon>
        <taxon>Retaria</taxon>
        <taxon>Foraminifera</taxon>
        <taxon>Monothalamids</taxon>
        <taxon>Reticulomyxidae</taxon>
        <taxon>Reticulomyxa</taxon>
    </lineage>
</organism>
<dbReference type="AlphaFoldDB" id="X6LMW5"/>
<reference evidence="1 2" key="1">
    <citation type="journal article" date="2013" name="Curr. Biol.">
        <title>The Genome of the Foraminiferan Reticulomyxa filosa.</title>
        <authorList>
            <person name="Glockner G."/>
            <person name="Hulsmann N."/>
            <person name="Schleicher M."/>
            <person name="Noegel A.A."/>
            <person name="Eichinger L."/>
            <person name="Gallinger C."/>
            <person name="Pawlowski J."/>
            <person name="Sierra R."/>
            <person name="Euteneuer U."/>
            <person name="Pillet L."/>
            <person name="Moustafa A."/>
            <person name="Platzer M."/>
            <person name="Groth M."/>
            <person name="Szafranski K."/>
            <person name="Schliwa M."/>
        </authorList>
    </citation>
    <scope>NUCLEOTIDE SEQUENCE [LARGE SCALE GENOMIC DNA]</scope>
</reference>